<name>A0ABU1DIS4_9HYPH</name>
<gene>
    <name evidence="2" type="ORF">IHQ68_15455</name>
</gene>
<evidence type="ECO:0000256" key="1">
    <source>
        <dbReference type="SAM" id="MobiDB-lite"/>
    </source>
</evidence>
<organism evidence="2 3">
    <name type="scientific">Chelatococcus sambhunathii</name>
    <dbReference type="NCBI Taxonomy" id="363953"/>
    <lineage>
        <taxon>Bacteria</taxon>
        <taxon>Pseudomonadati</taxon>
        <taxon>Pseudomonadota</taxon>
        <taxon>Alphaproteobacteria</taxon>
        <taxon>Hyphomicrobiales</taxon>
        <taxon>Chelatococcaceae</taxon>
        <taxon>Chelatococcus</taxon>
    </lineage>
</organism>
<accession>A0ABU1DIS4</accession>
<comment type="caution">
    <text evidence="2">The sequence shown here is derived from an EMBL/GenBank/DDBJ whole genome shotgun (WGS) entry which is preliminary data.</text>
</comment>
<dbReference type="Pfam" id="PF14384">
    <property type="entry name" value="BrnA_antitoxin"/>
    <property type="match status" value="1"/>
</dbReference>
<reference evidence="2" key="1">
    <citation type="submission" date="2020-10" db="EMBL/GenBank/DDBJ databases">
        <authorList>
            <person name="Abbas A."/>
            <person name="Razzaq R."/>
            <person name="Waqas M."/>
            <person name="Abbas N."/>
            <person name="Nielsen T.K."/>
            <person name="Hansen L.H."/>
            <person name="Hussain S."/>
            <person name="Shahid M."/>
        </authorList>
    </citation>
    <scope>NUCLEOTIDE SEQUENCE</scope>
    <source>
        <strain evidence="2">S14</strain>
    </source>
</reference>
<evidence type="ECO:0000313" key="2">
    <source>
        <dbReference type="EMBL" id="MDR4308018.1"/>
    </source>
</evidence>
<dbReference type="RefSeq" id="WP_309393408.1">
    <property type="nucleotide sequence ID" value="NZ_JADBEO010000038.1"/>
</dbReference>
<evidence type="ECO:0000313" key="3">
    <source>
        <dbReference type="Proteomes" id="UP001181622"/>
    </source>
</evidence>
<sequence>MTRKPARSFPISTESQKRAAPAPIGTGRREDLRKGPHTAAEDPDDGPEWTDAQLARAELAENGDVIRPASGTLKRGPGRPRIANPKKQVSVRLDPDVIDALQKGGPGWQGRMNEALRKALKLG</sequence>
<keyword evidence="3" id="KW-1185">Reference proteome</keyword>
<dbReference type="EMBL" id="JADBEO010000038">
    <property type="protein sequence ID" value="MDR4308018.1"/>
    <property type="molecule type" value="Genomic_DNA"/>
</dbReference>
<dbReference type="Proteomes" id="UP001181622">
    <property type="component" value="Unassembled WGS sequence"/>
</dbReference>
<proteinExistence type="predicted"/>
<feature type="region of interest" description="Disordered" evidence="1">
    <location>
        <begin position="1"/>
        <end position="88"/>
    </location>
</feature>
<protein>
    <submittedName>
        <fullName evidence="2">BrnA antitoxin family protein</fullName>
    </submittedName>
</protein>
<dbReference type="InterPro" id="IPR025528">
    <property type="entry name" value="BrnA_antitoxin"/>
</dbReference>